<comment type="caution">
    <text evidence="1">The sequence shown here is derived from an EMBL/GenBank/DDBJ whole genome shotgun (WGS) entry which is preliminary data.</text>
</comment>
<protein>
    <submittedName>
        <fullName evidence="1">Uncharacterized protein</fullName>
    </submittedName>
</protein>
<keyword evidence="2" id="KW-1185">Reference proteome</keyword>
<evidence type="ECO:0000313" key="2">
    <source>
        <dbReference type="Proteomes" id="UP000014629"/>
    </source>
</evidence>
<gene>
    <name evidence="1" type="ORF">STRAU_0933</name>
</gene>
<dbReference type="Proteomes" id="UP000014629">
    <property type="component" value="Unassembled WGS sequence"/>
</dbReference>
<sequence length="69" mass="6954">MAEGGTTMPAIALLAAVFAVTIEQVVQWKYGTLGIIGLLLLTVGVKAKNPTCSSIGAVVLALMVTGPAL</sequence>
<dbReference type="AlphaFoldDB" id="S4AX61"/>
<accession>S4AX61</accession>
<organism evidence="1 2">
    <name type="scientific">Streptomyces aurantiacus JA 4570</name>
    <dbReference type="NCBI Taxonomy" id="1286094"/>
    <lineage>
        <taxon>Bacteria</taxon>
        <taxon>Bacillati</taxon>
        <taxon>Actinomycetota</taxon>
        <taxon>Actinomycetes</taxon>
        <taxon>Kitasatosporales</taxon>
        <taxon>Streptomycetaceae</taxon>
        <taxon>Streptomyces</taxon>
        <taxon>Streptomyces aurantiacus group</taxon>
    </lineage>
</organism>
<dbReference type="EMBL" id="AOPZ01000031">
    <property type="protein sequence ID" value="EPH46012.1"/>
    <property type="molecule type" value="Genomic_DNA"/>
</dbReference>
<evidence type="ECO:0000313" key="1">
    <source>
        <dbReference type="EMBL" id="EPH46012.1"/>
    </source>
</evidence>
<proteinExistence type="predicted"/>
<name>S4AX61_9ACTN</name>
<reference evidence="1 2" key="1">
    <citation type="submission" date="2013-02" db="EMBL/GenBank/DDBJ databases">
        <title>Draft Genome Sequence of Streptomyces aurantiacus, Which Produces Setomimycin.</title>
        <authorList>
            <person name="Gruening B.A."/>
            <person name="Praeg A."/>
            <person name="Erxleben A."/>
            <person name="Guenther S."/>
            <person name="Mueller M."/>
        </authorList>
    </citation>
    <scope>NUCLEOTIDE SEQUENCE [LARGE SCALE GENOMIC DNA]</scope>
    <source>
        <strain evidence="1 2">JA 4570</strain>
    </source>
</reference>
<dbReference type="PATRIC" id="fig|1286094.4.peg.913"/>